<dbReference type="InterPro" id="IPR002181">
    <property type="entry name" value="Fibrinogen_a/b/g_C_dom"/>
</dbReference>
<evidence type="ECO:0000256" key="4">
    <source>
        <dbReference type="ARBA" id="ARBA00023180"/>
    </source>
</evidence>
<dbReference type="EMBL" id="JAODUO010001886">
    <property type="protein sequence ID" value="KAK2157292.1"/>
    <property type="molecule type" value="Genomic_DNA"/>
</dbReference>
<dbReference type="PROSITE" id="PS00514">
    <property type="entry name" value="FIBRINOGEN_C_1"/>
    <property type="match status" value="1"/>
</dbReference>
<feature type="chain" id="PRO_5042119003" description="Fibrinogen C-terminal domain-containing protein" evidence="5">
    <location>
        <begin position="33"/>
        <end position="302"/>
    </location>
</feature>
<dbReference type="SMART" id="SM00186">
    <property type="entry name" value="FBG"/>
    <property type="match status" value="1"/>
</dbReference>
<keyword evidence="4" id="KW-0325">Glycoprotein</keyword>
<dbReference type="PROSITE" id="PS51406">
    <property type="entry name" value="FIBRINOGEN_C_2"/>
    <property type="match status" value="1"/>
</dbReference>
<evidence type="ECO:0000259" key="6">
    <source>
        <dbReference type="PROSITE" id="PS51406"/>
    </source>
</evidence>
<evidence type="ECO:0000256" key="1">
    <source>
        <dbReference type="ARBA" id="ARBA00004613"/>
    </source>
</evidence>
<dbReference type="GO" id="GO:0034116">
    <property type="term" value="P:positive regulation of heterotypic cell-cell adhesion"/>
    <property type="evidence" value="ECO:0007669"/>
    <property type="project" value="TreeGrafter"/>
</dbReference>
<gene>
    <name evidence="7" type="ORF">NP493_1887g00003</name>
</gene>
<accession>A0AAD9JQX1</accession>
<keyword evidence="3" id="KW-1015">Disulfide bond</keyword>
<dbReference type="GO" id="GO:0005577">
    <property type="term" value="C:fibrinogen complex"/>
    <property type="evidence" value="ECO:0007669"/>
    <property type="project" value="TreeGrafter"/>
</dbReference>
<dbReference type="InterPro" id="IPR036056">
    <property type="entry name" value="Fibrinogen-like_C"/>
</dbReference>
<dbReference type="PANTHER" id="PTHR47221">
    <property type="entry name" value="FIBRINOGEN ALPHA CHAIN"/>
    <property type="match status" value="1"/>
</dbReference>
<dbReference type="GO" id="GO:0005201">
    <property type="term" value="F:extracellular matrix structural constituent"/>
    <property type="evidence" value="ECO:0007669"/>
    <property type="project" value="TreeGrafter"/>
</dbReference>
<keyword evidence="8" id="KW-1185">Reference proteome</keyword>
<dbReference type="Proteomes" id="UP001209878">
    <property type="component" value="Unassembled WGS sequence"/>
</dbReference>
<dbReference type="AlphaFoldDB" id="A0AAD9JQX1"/>
<comment type="subcellular location">
    <subcellularLocation>
        <location evidence="1">Secreted</location>
    </subcellularLocation>
</comment>
<name>A0AAD9JQX1_RIDPI</name>
<dbReference type="PANTHER" id="PTHR47221:SF5">
    <property type="entry name" value="FIBRINOGEN C-TERMINAL DOMAIN-CONTAINING PROTEIN"/>
    <property type="match status" value="1"/>
</dbReference>
<dbReference type="InterPro" id="IPR037579">
    <property type="entry name" value="FIB_ANG-like"/>
</dbReference>
<organism evidence="7 8">
    <name type="scientific">Ridgeia piscesae</name>
    <name type="common">Tubeworm</name>
    <dbReference type="NCBI Taxonomy" id="27915"/>
    <lineage>
        <taxon>Eukaryota</taxon>
        <taxon>Metazoa</taxon>
        <taxon>Spiralia</taxon>
        <taxon>Lophotrochozoa</taxon>
        <taxon>Annelida</taxon>
        <taxon>Polychaeta</taxon>
        <taxon>Sedentaria</taxon>
        <taxon>Canalipalpata</taxon>
        <taxon>Sabellida</taxon>
        <taxon>Siboglinidae</taxon>
        <taxon>Ridgeia</taxon>
    </lineage>
</organism>
<feature type="domain" description="Fibrinogen C-terminal" evidence="6">
    <location>
        <begin position="81"/>
        <end position="300"/>
    </location>
</feature>
<dbReference type="SUPFAM" id="SSF56496">
    <property type="entry name" value="Fibrinogen C-terminal domain-like"/>
    <property type="match status" value="1"/>
</dbReference>
<dbReference type="Pfam" id="PF00147">
    <property type="entry name" value="Fibrinogen_C"/>
    <property type="match status" value="1"/>
</dbReference>
<keyword evidence="2" id="KW-0964">Secreted</keyword>
<dbReference type="InterPro" id="IPR020837">
    <property type="entry name" value="Fibrinogen_CS"/>
</dbReference>
<proteinExistence type="predicted"/>
<dbReference type="CDD" id="cd00087">
    <property type="entry name" value="FReD"/>
    <property type="match status" value="1"/>
</dbReference>
<evidence type="ECO:0000256" key="3">
    <source>
        <dbReference type="ARBA" id="ARBA00023157"/>
    </source>
</evidence>
<keyword evidence="5" id="KW-0732">Signal</keyword>
<protein>
    <recommendedName>
        <fullName evidence="6">Fibrinogen C-terminal domain-containing protein</fullName>
    </recommendedName>
</protein>
<evidence type="ECO:0000256" key="5">
    <source>
        <dbReference type="SAM" id="SignalP"/>
    </source>
</evidence>
<dbReference type="InterPro" id="IPR014716">
    <property type="entry name" value="Fibrinogen_a/b/g_C_1"/>
</dbReference>
<evidence type="ECO:0000313" key="8">
    <source>
        <dbReference type="Proteomes" id="UP001209878"/>
    </source>
</evidence>
<reference evidence="7" key="1">
    <citation type="journal article" date="2023" name="Mol. Biol. Evol.">
        <title>Third-Generation Sequencing Reveals the Adaptive Role of the Epigenome in Three Deep-Sea Polychaetes.</title>
        <authorList>
            <person name="Perez M."/>
            <person name="Aroh O."/>
            <person name="Sun Y."/>
            <person name="Lan Y."/>
            <person name="Juniper S.K."/>
            <person name="Young C.R."/>
            <person name="Angers B."/>
            <person name="Qian P.Y."/>
        </authorList>
    </citation>
    <scope>NUCLEOTIDE SEQUENCE</scope>
    <source>
        <strain evidence="7">R07B-5</strain>
    </source>
</reference>
<dbReference type="GO" id="GO:0030674">
    <property type="term" value="F:protein-macromolecule adaptor activity"/>
    <property type="evidence" value="ECO:0007669"/>
    <property type="project" value="TreeGrafter"/>
</dbReference>
<feature type="signal peptide" evidence="5">
    <location>
        <begin position="1"/>
        <end position="32"/>
    </location>
</feature>
<evidence type="ECO:0000256" key="2">
    <source>
        <dbReference type="ARBA" id="ARBA00022525"/>
    </source>
</evidence>
<sequence>MTSTSAQMLPKAIAVTMFKVIAVMLVVTTVQGETPPSPITVNTYGNCASADGTLEKRIQQLESIVLQQQQVLLQLQVARDLDYSTVTRDCTDLFNNGSRSSGIYTIKPAGSKPFQVYCLFDNEGQWTVLQRRTDGSTDFQRSWLEYRNGFGRLGGNHWLGNEYIYAITNQRQYQLRVDIADWDRNRLHATYKYFQIDAEANNYTIHYANYTGTAGDSLTDYHQGMSFSTFDRDNDRAPREHCARLHGGGWWYNECDNGNLNGYYNYDPKLKGPTDQGIEWNSWKQLYSFKETMMRIKPTFDD</sequence>
<evidence type="ECO:0000313" key="7">
    <source>
        <dbReference type="EMBL" id="KAK2157292.1"/>
    </source>
</evidence>
<comment type="caution">
    <text evidence="7">The sequence shown here is derived from an EMBL/GenBank/DDBJ whole genome shotgun (WGS) entry which is preliminary data.</text>
</comment>
<dbReference type="Gene3D" id="3.90.215.10">
    <property type="entry name" value="Gamma Fibrinogen, chain A, domain 1"/>
    <property type="match status" value="1"/>
</dbReference>